<feature type="transmembrane region" description="Helical" evidence="1">
    <location>
        <begin position="6"/>
        <end position="28"/>
    </location>
</feature>
<proteinExistence type="predicted"/>
<dbReference type="Proteomes" id="UP000294726">
    <property type="component" value="Chromosome"/>
</dbReference>
<accession>A0AAQ2ZF17</accession>
<dbReference type="EMBL" id="LR031358">
    <property type="protein sequence ID" value="VDB98780.1"/>
    <property type="molecule type" value="Genomic_DNA"/>
</dbReference>
<evidence type="ECO:0000313" key="3">
    <source>
        <dbReference type="Proteomes" id="UP000294726"/>
    </source>
</evidence>
<evidence type="ECO:0000256" key="1">
    <source>
        <dbReference type="SAM" id="Phobius"/>
    </source>
</evidence>
<sequence>MSLIEFFFKLAIYITIFFAICTIVLFVYQWIIYYRVQYHFGDSNKNE</sequence>
<gene>
    <name evidence="2" type="ORF">OENI_1485</name>
</gene>
<organism evidence="2 3">
    <name type="scientific">Oenococcus oeni</name>
    <name type="common">Leuconostoc oenos</name>
    <dbReference type="NCBI Taxonomy" id="1247"/>
    <lineage>
        <taxon>Bacteria</taxon>
        <taxon>Bacillati</taxon>
        <taxon>Bacillota</taxon>
        <taxon>Bacilli</taxon>
        <taxon>Lactobacillales</taxon>
        <taxon>Lactobacillaceae</taxon>
        <taxon>Oenococcus</taxon>
    </lineage>
</organism>
<name>A0AAQ2ZF17_OENOE</name>
<protein>
    <submittedName>
        <fullName evidence="2">Uncharacterized protein</fullName>
    </submittedName>
</protein>
<keyword evidence="1" id="KW-0472">Membrane</keyword>
<evidence type="ECO:0000313" key="2">
    <source>
        <dbReference type="EMBL" id="VDB98780.1"/>
    </source>
</evidence>
<keyword evidence="1" id="KW-0812">Transmembrane</keyword>
<reference evidence="2 3" key="1">
    <citation type="submission" date="2018-08" db="EMBL/GenBank/DDBJ databases">
        <authorList>
            <person name="Lorentzen P. G. S. M."/>
        </authorList>
    </citation>
    <scope>NUCLEOTIDE SEQUENCE [LARGE SCALE GENOMIC DNA]</scope>
    <source>
        <strain evidence="2 3">CRBO_1381</strain>
    </source>
</reference>
<keyword evidence="1" id="KW-1133">Transmembrane helix</keyword>
<dbReference type="AlphaFoldDB" id="A0AAQ2ZF17"/>